<evidence type="ECO:0000256" key="5">
    <source>
        <dbReference type="ARBA" id="ARBA00022801"/>
    </source>
</evidence>
<comment type="subcellular location">
    <subcellularLocation>
        <location evidence="1">Membrane</location>
        <topology evidence="1">Lipid-anchor</topology>
    </subcellularLocation>
</comment>
<evidence type="ECO:0000256" key="2">
    <source>
        <dbReference type="ARBA" id="ARBA00007074"/>
    </source>
</evidence>
<dbReference type="RefSeq" id="WP_203325588.1">
    <property type="nucleotide sequence ID" value="NZ_CP069213.1"/>
</dbReference>
<feature type="chain" id="PRO_5046916640" evidence="10">
    <location>
        <begin position="18"/>
        <end position="159"/>
    </location>
</feature>
<dbReference type="Gene3D" id="3.90.1720.10">
    <property type="entry name" value="endopeptidase domain like (from Nostoc punctiforme)"/>
    <property type="match status" value="1"/>
</dbReference>
<dbReference type="SUPFAM" id="SSF54001">
    <property type="entry name" value="Cysteine proteinases"/>
    <property type="match status" value="1"/>
</dbReference>
<dbReference type="EMBL" id="CP069213">
    <property type="protein sequence ID" value="QRH01927.1"/>
    <property type="molecule type" value="Genomic_DNA"/>
</dbReference>
<evidence type="ECO:0000313" key="12">
    <source>
        <dbReference type="EMBL" id="QRH01927.1"/>
    </source>
</evidence>
<evidence type="ECO:0000256" key="1">
    <source>
        <dbReference type="ARBA" id="ARBA00004635"/>
    </source>
</evidence>
<feature type="domain" description="NlpC/P60" evidence="11">
    <location>
        <begin position="38"/>
        <end position="159"/>
    </location>
</feature>
<dbReference type="InterPro" id="IPR052062">
    <property type="entry name" value="Murein_DD/LD_carboxypeptidase"/>
</dbReference>
<evidence type="ECO:0000313" key="13">
    <source>
        <dbReference type="Proteomes" id="UP000596252"/>
    </source>
</evidence>
<dbReference type="PROSITE" id="PS51935">
    <property type="entry name" value="NLPC_P60"/>
    <property type="match status" value="1"/>
</dbReference>
<reference evidence="12 13" key="1">
    <citation type="journal article" date="2012" name="Antonie Van Leeuwenhoek">
        <title>Shewanella litorisediminis sp. nov., a gammaproteobacterium isolated from a tidal flat sediment.</title>
        <authorList>
            <person name="Lee M.H."/>
            <person name="Yoon J.H."/>
        </authorList>
    </citation>
    <scope>NUCLEOTIDE SEQUENCE [LARGE SCALE GENOMIC DNA]</scope>
    <source>
        <strain evidence="12 13">SMK1-12</strain>
    </source>
</reference>
<dbReference type="Pfam" id="PF00877">
    <property type="entry name" value="NLPC_P60"/>
    <property type="match status" value="1"/>
</dbReference>
<feature type="signal peptide" evidence="10">
    <location>
        <begin position="1"/>
        <end position="17"/>
    </location>
</feature>
<evidence type="ECO:0000256" key="6">
    <source>
        <dbReference type="ARBA" id="ARBA00022807"/>
    </source>
</evidence>
<evidence type="ECO:0000256" key="10">
    <source>
        <dbReference type="SAM" id="SignalP"/>
    </source>
</evidence>
<evidence type="ECO:0000256" key="7">
    <source>
        <dbReference type="ARBA" id="ARBA00023136"/>
    </source>
</evidence>
<keyword evidence="5" id="KW-0378">Hydrolase</keyword>
<evidence type="ECO:0000256" key="8">
    <source>
        <dbReference type="ARBA" id="ARBA00023139"/>
    </source>
</evidence>
<dbReference type="PANTHER" id="PTHR47360">
    <property type="entry name" value="MUREIN DD-ENDOPEPTIDASE MEPS/MUREIN LD-CARBOXYPEPTIDASE"/>
    <property type="match status" value="1"/>
</dbReference>
<dbReference type="PANTHER" id="PTHR47360:SF3">
    <property type="entry name" value="MUREIN DD-ENDOPEPTIDASE MEPS_MUREIN LD-CARBOXYPEPTIDASE"/>
    <property type="match status" value="1"/>
</dbReference>
<dbReference type="Proteomes" id="UP000596252">
    <property type="component" value="Chromosome"/>
</dbReference>
<keyword evidence="6" id="KW-0788">Thiol protease</keyword>
<gene>
    <name evidence="12" type="ORF">JQC75_00310</name>
</gene>
<accession>A0ABX7G3V7</accession>
<evidence type="ECO:0000256" key="4">
    <source>
        <dbReference type="ARBA" id="ARBA00022729"/>
    </source>
</evidence>
<organism evidence="12 13">
    <name type="scientific">Shewanella litorisediminis</name>
    <dbReference type="NCBI Taxonomy" id="1173586"/>
    <lineage>
        <taxon>Bacteria</taxon>
        <taxon>Pseudomonadati</taxon>
        <taxon>Pseudomonadota</taxon>
        <taxon>Gammaproteobacteria</taxon>
        <taxon>Alteromonadales</taxon>
        <taxon>Shewanellaceae</taxon>
        <taxon>Shewanella</taxon>
    </lineage>
</organism>
<keyword evidence="8" id="KW-0564">Palmitate</keyword>
<keyword evidence="7" id="KW-0472">Membrane</keyword>
<keyword evidence="13" id="KW-1185">Reference proteome</keyword>
<keyword evidence="3" id="KW-0645">Protease</keyword>
<evidence type="ECO:0000256" key="9">
    <source>
        <dbReference type="ARBA" id="ARBA00023288"/>
    </source>
</evidence>
<keyword evidence="9" id="KW-0449">Lipoprotein</keyword>
<dbReference type="PROSITE" id="PS51257">
    <property type="entry name" value="PROKAR_LIPOPROTEIN"/>
    <property type="match status" value="1"/>
</dbReference>
<keyword evidence="4 10" id="KW-0732">Signal</keyword>
<proteinExistence type="inferred from homology"/>
<comment type="similarity">
    <text evidence="2">Belongs to the peptidase C40 family.</text>
</comment>
<sequence length="159" mass="17704">MHTAVVRGLVLLLLAMAAVGCSSRSGQVPPVAPQESQPLSQARLLALYSEWRGVPYRLGGMNKRGIDCSAFSLLVYRDLAGLNLPRTVEDQLALGRRVSEDEIQSGDLVFFKTGWTVWHVGVSLGDRRFVHASTSQGVIISTLDNGYWQQKFRQIRRYD</sequence>
<dbReference type="InterPro" id="IPR000064">
    <property type="entry name" value="NLP_P60_dom"/>
</dbReference>
<protein>
    <submittedName>
        <fullName evidence="12">C40 family peptidase</fullName>
    </submittedName>
</protein>
<name>A0ABX7G3V7_9GAMM</name>
<evidence type="ECO:0000259" key="11">
    <source>
        <dbReference type="PROSITE" id="PS51935"/>
    </source>
</evidence>
<dbReference type="InterPro" id="IPR038765">
    <property type="entry name" value="Papain-like_cys_pep_sf"/>
</dbReference>
<evidence type="ECO:0000256" key="3">
    <source>
        <dbReference type="ARBA" id="ARBA00022670"/>
    </source>
</evidence>